<evidence type="ECO:0000256" key="6">
    <source>
        <dbReference type="ARBA" id="ARBA00022723"/>
    </source>
</evidence>
<dbReference type="GO" id="GO:0003677">
    <property type="term" value="F:DNA binding"/>
    <property type="evidence" value="ECO:0007669"/>
    <property type="project" value="UniProtKB-KW"/>
</dbReference>
<evidence type="ECO:0000256" key="11">
    <source>
        <dbReference type="ARBA" id="ARBA00023163"/>
    </source>
</evidence>
<dbReference type="GO" id="GO:0007623">
    <property type="term" value="P:circadian rhythm"/>
    <property type="evidence" value="ECO:0007669"/>
    <property type="project" value="TreeGrafter"/>
</dbReference>
<evidence type="ECO:0000313" key="16">
    <source>
        <dbReference type="RefSeq" id="XP_030644749.1"/>
    </source>
</evidence>
<keyword evidence="7" id="KW-0863">Zinc-finger</keyword>
<feature type="domain" description="NR LBD" evidence="14">
    <location>
        <begin position="33"/>
        <end position="260"/>
    </location>
</feature>
<keyword evidence="10" id="KW-0238">DNA-binding</keyword>
<dbReference type="GO" id="GO:0005737">
    <property type="term" value="C:cytoplasm"/>
    <property type="evidence" value="ECO:0007669"/>
    <property type="project" value="UniProtKB-SubCell"/>
</dbReference>
<evidence type="ECO:0000259" key="14">
    <source>
        <dbReference type="PROSITE" id="PS51843"/>
    </source>
</evidence>
<reference evidence="16" key="1">
    <citation type="submission" date="2025-08" db="UniProtKB">
        <authorList>
            <consortium name="RefSeq"/>
        </authorList>
    </citation>
    <scope>IDENTIFICATION</scope>
</reference>
<protein>
    <submittedName>
        <fullName evidence="16">Nuclear receptor subfamily 0, group B, member 2b</fullName>
    </submittedName>
</protein>
<keyword evidence="5" id="KW-0678">Repressor</keyword>
<organism evidence="15 16">
    <name type="scientific">Chanos chanos</name>
    <name type="common">Milkfish</name>
    <name type="synonym">Mugil chanos</name>
    <dbReference type="NCBI Taxonomy" id="29144"/>
    <lineage>
        <taxon>Eukaryota</taxon>
        <taxon>Metazoa</taxon>
        <taxon>Chordata</taxon>
        <taxon>Craniata</taxon>
        <taxon>Vertebrata</taxon>
        <taxon>Euteleostomi</taxon>
        <taxon>Actinopterygii</taxon>
        <taxon>Neopterygii</taxon>
        <taxon>Teleostei</taxon>
        <taxon>Ostariophysi</taxon>
        <taxon>Gonorynchiformes</taxon>
        <taxon>Chanidae</taxon>
        <taxon>Chanos</taxon>
    </lineage>
</organism>
<dbReference type="GO" id="GO:0003714">
    <property type="term" value="F:transcription corepressor activity"/>
    <property type="evidence" value="ECO:0007669"/>
    <property type="project" value="TreeGrafter"/>
</dbReference>
<comment type="similarity">
    <text evidence="3">Belongs to the nuclear hormone receptor family. NR0 subfamily.</text>
</comment>
<evidence type="ECO:0000313" key="15">
    <source>
        <dbReference type="Proteomes" id="UP000504632"/>
    </source>
</evidence>
<accession>A0A6J2WK03</accession>
<comment type="subcellular location">
    <subcellularLocation>
        <location evidence="2">Cytoplasm</location>
    </subcellularLocation>
    <subcellularLocation>
        <location evidence="1">Nucleus</location>
    </subcellularLocation>
</comment>
<dbReference type="OrthoDB" id="9926883at2759"/>
<dbReference type="AlphaFoldDB" id="A0A6J2WK03"/>
<name>A0A6J2WK03_CHACN</name>
<dbReference type="SUPFAM" id="SSF48508">
    <property type="entry name" value="Nuclear receptor ligand-binding domain"/>
    <property type="match status" value="1"/>
</dbReference>
<dbReference type="PANTHER" id="PTHR24081:SF0">
    <property type="entry name" value="NUCLEAR RECEPTOR SUBFAMILY 0 GROUP B MEMBER 2"/>
    <property type="match status" value="1"/>
</dbReference>
<dbReference type="InterPro" id="IPR000536">
    <property type="entry name" value="Nucl_hrmn_rcpt_lig-bd"/>
</dbReference>
<dbReference type="InterPro" id="IPR033544">
    <property type="entry name" value="NR0B1/2"/>
</dbReference>
<keyword evidence="6" id="KW-0479">Metal-binding</keyword>
<gene>
    <name evidence="16" type="primary">nr0b2b</name>
</gene>
<dbReference type="Proteomes" id="UP000504632">
    <property type="component" value="Chromosome 12"/>
</dbReference>
<evidence type="ECO:0000256" key="2">
    <source>
        <dbReference type="ARBA" id="ARBA00004496"/>
    </source>
</evidence>
<sequence>MSPPDCYCTEYGGRHPHAILFNILSQKETNDLRNWDYYTTSHNCHCEQRRLVCLRNPESTCQAASAVLVKTVRFMKSLPSFHHLPRGDQTLLLRSCWVPLFILGLAQERIAFEVMDLPANSILRKILLNDQESHSERETEDCPPTLAGVHNLKLCLNKLLSLDLSPKEYAYLKGALLFNPEIRGLRSTTLIEGLQKEALRVLQEVIHTLYPNNRDRFTQILLTASSLQTIAKSLVSELFFRPIIGQMDLLELLNEILFTK</sequence>
<keyword evidence="4" id="KW-0963">Cytoplasm</keyword>
<evidence type="ECO:0000256" key="10">
    <source>
        <dbReference type="ARBA" id="ARBA00023125"/>
    </source>
</evidence>
<dbReference type="Pfam" id="PF00104">
    <property type="entry name" value="Hormone_recep"/>
    <property type="match status" value="1"/>
</dbReference>
<dbReference type="PROSITE" id="PS51843">
    <property type="entry name" value="NR_LBD"/>
    <property type="match status" value="1"/>
</dbReference>
<keyword evidence="8" id="KW-0862">Zinc</keyword>
<keyword evidence="15" id="KW-1185">Reference proteome</keyword>
<keyword evidence="12 16" id="KW-0675">Receptor</keyword>
<dbReference type="InterPro" id="IPR035500">
    <property type="entry name" value="NHR-like_dom_sf"/>
</dbReference>
<dbReference type="CTD" id="797815"/>
<dbReference type="GeneID" id="115825114"/>
<keyword evidence="11" id="KW-0804">Transcription</keyword>
<evidence type="ECO:0000256" key="8">
    <source>
        <dbReference type="ARBA" id="ARBA00022833"/>
    </source>
</evidence>
<dbReference type="InterPro" id="IPR001723">
    <property type="entry name" value="Nuclear_hrmn_rcpt"/>
</dbReference>
<dbReference type="RefSeq" id="XP_030644749.1">
    <property type="nucleotide sequence ID" value="XM_030788889.1"/>
</dbReference>
<proteinExistence type="inferred from homology"/>
<evidence type="ECO:0000256" key="1">
    <source>
        <dbReference type="ARBA" id="ARBA00004123"/>
    </source>
</evidence>
<evidence type="ECO:0000256" key="9">
    <source>
        <dbReference type="ARBA" id="ARBA00023015"/>
    </source>
</evidence>
<keyword evidence="13" id="KW-0539">Nucleus</keyword>
<dbReference type="InParanoid" id="A0A6J2WK03"/>
<evidence type="ECO:0000256" key="3">
    <source>
        <dbReference type="ARBA" id="ARBA00006647"/>
    </source>
</evidence>
<evidence type="ECO:0000256" key="5">
    <source>
        <dbReference type="ARBA" id="ARBA00022491"/>
    </source>
</evidence>
<dbReference type="SMART" id="SM00430">
    <property type="entry name" value="HOLI"/>
    <property type="match status" value="1"/>
</dbReference>
<evidence type="ECO:0000256" key="12">
    <source>
        <dbReference type="ARBA" id="ARBA00023170"/>
    </source>
</evidence>
<dbReference type="Gene3D" id="1.10.565.10">
    <property type="entry name" value="Retinoid X Receptor"/>
    <property type="match status" value="1"/>
</dbReference>
<dbReference type="PRINTS" id="PR00398">
    <property type="entry name" value="STRDHORMONER"/>
</dbReference>
<keyword evidence="9" id="KW-0805">Transcription regulation</keyword>
<dbReference type="GO" id="GO:0008270">
    <property type="term" value="F:zinc ion binding"/>
    <property type="evidence" value="ECO:0007669"/>
    <property type="project" value="UniProtKB-KW"/>
</dbReference>
<evidence type="ECO:0000256" key="13">
    <source>
        <dbReference type="ARBA" id="ARBA00023242"/>
    </source>
</evidence>
<evidence type="ECO:0000256" key="7">
    <source>
        <dbReference type="ARBA" id="ARBA00022771"/>
    </source>
</evidence>
<dbReference type="GO" id="GO:0005634">
    <property type="term" value="C:nucleus"/>
    <property type="evidence" value="ECO:0007669"/>
    <property type="project" value="UniProtKB-SubCell"/>
</dbReference>
<dbReference type="GO" id="GO:0000122">
    <property type="term" value="P:negative regulation of transcription by RNA polymerase II"/>
    <property type="evidence" value="ECO:0007669"/>
    <property type="project" value="TreeGrafter"/>
</dbReference>
<evidence type="ECO:0000256" key="4">
    <source>
        <dbReference type="ARBA" id="ARBA00022490"/>
    </source>
</evidence>
<dbReference type="PANTHER" id="PTHR24081">
    <property type="entry name" value="NUCLEAR RECEPTOR SUBFAMILY 0 GROUP B"/>
    <property type="match status" value="1"/>
</dbReference>